<protein>
    <submittedName>
        <fullName evidence="2">Uncharacterized protein</fullName>
    </submittedName>
</protein>
<sequence>MWTTNDDSALARIIKDVAYKQYCANARKPIIDKIERLESKLDQCRKPDAEILADLERRRMRYGIAKIVTVSLVLVVLLTGAVAIIALLIGYPTDWEKLLSIVSGIGLTVVLPLLILTLMKLEGVYDELEVKASRYKTENIYSN</sequence>
<keyword evidence="1" id="KW-0472">Membrane</keyword>
<dbReference type="Proteomes" id="UP001201812">
    <property type="component" value="Unassembled WGS sequence"/>
</dbReference>
<keyword evidence="1" id="KW-1133">Transmembrane helix</keyword>
<organism evidence="2 3">
    <name type="scientific">Ditylenchus destructor</name>
    <dbReference type="NCBI Taxonomy" id="166010"/>
    <lineage>
        <taxon>Eukaryota</taxon>
        <taxon>Metazoa</taxon>
        <taxon>Ecdysozoa</taxon>
        <taxon>Nematoda</taxon>
        <taxon>Chromadorea</taxon>
        <taxon>Rhabditida</taxon>
        <taxon>Tylenchina</taxon>
        <taxon>Tylenchomorpha</taxon>
        <taxon>Sphaerularioidea</taxon>
        <taxon>Anguinidae</taxon>
        <taxon>Anguininae</taxon>
        <taxon>Ditylenchus</taxon>
    </lineage>
</organism>
<feature type="transmembrane region" description="Helical" evidence="1">
    <location>
        <begin position="67"/>
        <end position="92"/>
    </location>
</feature>
<name>A0AAD4MG86_9BILA</name>
<gene>
    <name evidence="2" type="ORF">DdX_21590</name>
</gene>
<evidence type="ECO:0000256" key="1">
    <source>
        <dbReference type="SAM" id="Phobius"/>
    </source>
</evidence>
<keyword evidence="3" id="KW-1185">Reference proteome</keyword>
<feature type="transmembrane region" description="Helical" evidence="1">
    <location>
        <begin position="98"/>
        <end position="119"/>
    </location>
</feature>
<evidence type="ECO:0000313" key="3">
    <source>
        <dbReference type="Proteomes" id="UP001201812"/>
    </source>
</evidence>
<dbReference type="AlphaFoldDB" id="A0AAD4MG86"/>
<keyword evidence="1" id="KW-0812">Transmembrane</keyword>
<evidence type="ECO:0000313" key="2">
    <source>
        <dbReference type="EMBL" id="KAI1691872.1"/>
    </source>
</evidence>
<accession>A0AAD4MG86</accession>
<proteinExistence type="predicted"/>
<comment type="caution">
    <text evidence="2">The sequence shown here is derived from an EMBL/GenBank/DDBJ whole genome shotgun (WGS) entry which is preliminary data.</text>
</comment>
<reference evidence="2" key="1">
    <citation type="submission" date="2022-01" db="EMBL/GenBank/DDBJ databases">
        <title>Genome Sequence Resource for Two Populations of Ditylenchus destructor, the Migratory Endoparasitic Phytonematode.</title>
        <authorList>
            <person name="Zhang H."/>
            <person name="Lin R."/>
            <person name="Xie B."/>
        </authorList>
    </citation>
    <scope>NUCLEOTIDE SEQUENCE</scope>
    <source>
        <strain evidence="2">BazhouSP</strain>
    </source>
</reference>
<dbReference type="EMBL" id="JAKKPZ010000855">
    <property type="protein sequence ID" value="KAI1691872.1"/>
    <property type="molecule type" value="Genomic_DNA"/>
</dbReference>